<dbReference type="EMBL" id="CP016076">
    <property type="protein sequence ID" value="APU13289.1"/>
    <property type="molecule type" value="Genomic_DNA"/>
</dbReference>
<accession>A0AAC9LBH4</accession>
<dbReference type="RefSeq" id="WP_075739428.1">
    <property type="nucleotide sequence ID" value="NZ_CP016076.1"/>
</dbReference>
<organism evidence="1 2">
    <name type="scientific">Actinoalloteichus fjordicus</name>
    <dbReference type="NCBI Taxonomy" id="1612552"/>
    <lineage>
        <taxon>Bacteria</taxon>
        <taxon>Bacillati</taxon>
        <taxon>Actinomycetota</taxon>
        <taxon>Actinomycetes</taxon>
        <taxon>Pseudonocardiales</taxon>
        <taxon>Pseudonocardiaceae</taxon>
        <taxon>Actinoalloteichus</taxon>
    </lineage>
</organism>
<keyword evidence="2" id="KW-1185">Reference proteome</keyword>
<dbReference type="AlphaFoldDB" id="A0AAC9LBH4"/>
<evidence type="ECO:0000313" key="1">
    <source>
        <dbReference type="EMBL" id="APU13289.1"/>
    </source>
</evidence>
<dbReference type="KEGG" id="acad:UA74_06075"/>
<evidence type="ECO:0000313" key="2">
    <source>
        <dbReference type="Proteomes" id="UP000185511"/>
    </source>
</evidence>
<protein>
    <submittedName>
        <fullName evidence="1">Uncharacterized protein</fullName>
    </submittedName>
</protein>
<gene>
    <name evidence="1" type="ORF">UA74_06075</name>
</gene>
<dbReference type="Proteomes" id="UP000185511">
    <property type="component" value="Chromosome"/>
</dbReference>
<sequence>MSARPSPADRRGRRRLVPMLAALLLGAPLVGLLSGCGLSGQVFTIEMHVDGPDQPSAIYYHFAGTEWVYEYQPAASWRKAANIGFGQSDLRVTDPAEGMECTISVNGVEVDRAVAAAGDEELWCGANAQSTD</sequence>
<reference evidence="2" key="1">
    <citation type="submission" date="2016-06" db="EMBL/GenBank/DDBJ databases">
        <title>Complete genome sequence of Actinoalloteichus fjordicus DSM 46855 (=ADI127-17), type strain of the new species Actinoalloteichus fjordicus.</title>
        <authorList>
            <person name="Ruckert C."/>
            <person name="Nouioui I."/>
            <person name="Willmese J."/>
            <person name="van Wezel G."/>
            <person name="Klenk H.-P."/>
            <person name="Kalinowski J."/>
            <person name="Zotchev S.B."/>
        </authorList>
    </citation>
    <scope>NUCLEOTIDE SEQUENCE [LARGE SCALE GENOMIC DNA]</scope>
    <source>
        <strain evidence="2">ADI127-7</strain>
    </source>
</reference>
<name>A0AAC9LBH4_9PSEU</name>
<proteinExistence type="predicted"/>